<feature type="transmembrane region" description="Helical" evidence="1">
    <location>
        <begin position="90"/>
        <end position="108"/>
    </location>
</feature>
<dbReference type="RefSeq" id="WP_075012906.1">
    <property type="nucleotide sequence ID" value="NZ_FOWE01000003.1"/>
</dbReference>
<keyword evidence="1" id="KW-0812">Transmembrane</keyword>
<keyword evidence="1" id="KW-1133">Transmembrane helix</keyword>
<dbReference type="AlphaFoldDB" id="A0A1I5EKN1"/>
<evidence type="ECO:0000313" key="2">
    <source>
        <dbReference type="EMBL" id="SFO12055.1"/>
    </source>
</evidence>
<evidence type="ECO:0000313" key="3">
    <source>
        <dbReference type="Proteomes" id="UP000183642"/>
    </source>
</evidence>
<name>A0A1I5EKN1_9ACTN</name>
<accession>A0A1I5EKN1</accession>
<protein>
    <submittedName>
        <fullName evidence="2">Uncharacterized protein</fullName>
    </submittedName>
</protein>
<keyword evidence="3" id="KW-1185">Reference proteome</keyword>
<dbReference type="EMBL" id="FOWE01000003">
    <property type="protein sequence ID" value="SFO12055.1"/>
    <property type="molecule type" value="Genomic_DNA"/>
</dbReference>
<dbReference type="Proteomes" id="UP000183642">
    <property type="component" value="Unassembled WGS sequence"/>
</dbReference>
<feature type="transmembrane region" description="Helical" evidence="1">
    <location>
        <begin position="114"/>
        <end position="135"/>
    </location>
</feature>
<gene>
    <name evidence="2" type="ORF">SAMN05660359_01539</name>
</gene>
<feature type="transmembrane region" description="Helical" evidence="1">
    <location>
        <begin position="32"/>
        <end position="51"/>
    </location>
</feature>
<organism evidence="2 3">
    <name type="scientific">Geodermatophilus obscurus</name>
    <dbReference type="NCBI Taxonomy" id="1861"/>
    <lineage>
        <taxon>Bacteria</taxon>
        <taxon>Bacillati</taxon>
        <taxon>Actinomycetota</taxon>
        <taxon>Actinomycetes</taxon>
        <taxon>Geodermatophilales</taxon>
        <taxon>Geodermatophilaceae</taxon>
        <taxon>Geodermatophilus</taxon>
    </lineage>
</organism>
<feature type="transmembrane region" description="Helical" evidence="1">
    <location>
        <begin position="57"/>
        <end position="78"/>
    </location>
</feature>
<sequence length="149" mass="16130">MTADQDRDAAVAQLAALRADRVALADRVLQPWWYDVALGLLLFGFLASYALDSLWVTFPALLVFAAGLGALVAAYRRITGVWVDTPPRVMAAWGALVLVVLVPAFVLAEGYDRHWVMVVAGAVLGVAAGVLSRVWGRRWVAELRDGRGL</sequence>
<reference evidence="3" key="1">
    <citation type="submission" date="2016-10" db="EMBL/GenBank/DDBJ databases">
        <authorList>
            <person name="Varghese N."/>
            <person name="Submissions S."/>
        </authorList>
    </citation>
    <scope>NUCLEOTIDE SEQUENCE [LARGE SCALE GENOMIC DNA]</scope>
    <source>
        <strain evidence="3">DSM 43161</strain>
    </source>
</reference>
<keyword evidence="1" id="KW-0472">Membrane</keyword>
<proteinExistence type="predicted"/>
<evidence type="ECO:0000256" key="1">
    <source>
        <dbReference type="SAM" id="Phobius"/>
    </source>
</evidence>